<keyword evidence="3" id="KW-1185">Reference proteome</keyword>
<gene>
    <name evidence="2" type="primary">AVEN_207616_1</name>
    <name evidence="2" type="ORF">TNCT_157821</name>
</gene>
<name>A0A8X6LYR4_TRICU</name>
<proteinExistence type="predicted"/>
<evidence type="ECO:0000313" key="3">
    <source>
        <dbReference type="Proteomes" id="UP000887116"/>
    </source>
</evidence>
<protein>
    <submittedName>
        <fullName evidence="2">Uncharacterized protein</fullName>
    </submittedName>
</protein>
<dbReference type="AlphaFoldDB" id="A0A8X6LYR4"/>
<reference evidence="2" key="1">
    <citation type="submission" date="2020-07" db="EMBL/GenBank/DDBJ databases">
        <title>Multicomponent nature underlies the extraordinary mechanical properties of spider dragline silk.</title>
        <authorList>
            <person name="Kono N."/>
            <person name="Nakamura H."/>
            <person name="Mori M."/>
            <person name="Yoshida Y."/>
            <person name="Ohtoshi R."/>
            <person name="Malay A.D."/>
            <person name="Moran D.A.P."/>
            <person name="Tomita M."/>
            <person name="Numata K."/>
            <person name="Arakawa K."/>
        </authorList>
    </citation>
    <scope>NUCLEOTIDE SEQUENCE</scope>
</reference>
<accession>A0A8X6LYR4</accession>
<organism evidence="2 3">
    <name type="scientific">Trichonephila clavata</name>
    <name type="common">Joro spider</name>
    <name type="synonym">Nephila clavata</name>
    <dbReference type="NCBI Taxonomy" id="2740835"/>
    <lineage>
        <taxon>Eukaryota</taxon>
        <taxon>Metazoa</taxon>
        <taxon>Ecdysozoa</taxon>
        <taxon>Arthropoda</taxon>
        <taxon>Chelicerata</taxon>
        <taxon>Arachnida</taxon>
        <taxon>Araneae</taxon>
        <taxon>Araneomorphae</taxon>
        <taxon>Entelegynae</taxon>
        <taxon>Araneoidea</taxon>
        <taxon>Nephilidae</taxon>
        <taxon>Trichonephila</taxon>
    </lineage>
</organism>
<comment type="caution">
    <text evidence="2">The sequence shown here is derived from an EMBL/GenBank/DDBJ whole genome shotgun (WGS) entry which is preliminary data.</text>
</comment>
<evidence type="ECO:0000313" key="2">
    <source>
        <dbReference type="EMBL" id="GFR25632.1"/>
    </source>
</evidence>
<dbReference type="EMBL" id="BMAO01028560">
    <property type="protein sequence ID" value="GFR25632.1"/>
    <property type="molecule type" value="Genomic_DNA"/>
</dbReference>
<feature type="region of interest" description="Disordered" evidence="1">
    <location>
        <begin position="38"/>
        <end position="64"/>
    </location>
</feature>
<evidence type="ECO:0000256" key="1">
    <source>
        <dbReference type="SAM" id="MobiDB-lite"/>
    </source>
</evidence>
<sequence>MLHNILLLNMTKFRETDLYTHQEEEEFDIRETYLSPIPSVEEDKQSTPSSEAFHGRRFFPRSGDTSAASSLQEFERLEAEILLEESVVLLLILVKE</sequence>
<dbReference type="Proteomes" id="UP000887116">
    <property type="component" value="Unassembled WGS sequence"/>
</dbReference>